<sequence>MGSSLRYLALGDSYTIGESVAEEKRWPVQLSTKLQADGFDMGQPQIIARTGWTTDELDRGINQANPMGEFDLVSLLIGVNNQYRGRSSTEFASEFEALLKRAIDFANGKKERVFVVSIPDYGVTPFAINRNPDKIGREIDEFNAAQKRICEKYQIDFYDISPISREADQKPSLVAGDGLHPSGEMYKLWVESFYDKVKQKLGK</sequence>
<dbReference type="PATRIC" id="fig|1605367.3.peg.2412"/>
<dbReference type="CDD" id="cd01832">
    <property type="entry name" value="SGNH_hydrolase_like_1"/>
    <property type="match status" value="1"/>
</dbReference>
<evidence type="ECO:0000313" key="3">
    <source>
        <dbReference type="Proteomes" id="UP000050454"/>
    </source>
</evidence>
<dbReference type="GO" id="GO:0016788">
    <property type="term" value="F:hydrolase activity, acting on ester bonds"/>
    <property type="evidence" value="ECO:0007669"/>
    <property type="project" value="UniProtKB-ARBA"/>
</dbReference>
<dbReference type="Pfam" id="PF13472">
    <property type="entry name" value="Lipase_GDSL_2"/>
    <property type="match status" value="1"/>
</dbReference>
<dbReference type="Gene3D" id="3.40.50.1110">
    <property type="entry name" value="SGNH hydrolase"/>
    <property type="match status" value="1"/>
</dbReference>
<evidence type="ECO:0000313" key="2">
    <source>
        <dbReference type="EMBL" id="KPM50171.1"/>
    </source>
</evidence>
<feature type="domain" description="SGNH hydrolase-type esterase" evidence="1">
    <location>
        <begin position="9"/>
        <end position="188"/>
    </location>
</feature>
<gene>
    <name evidence="2" type="ORF">AFM12_05275</name>
</gene>
<dbReference type="Proteomes" id="UP000050454">
    <property type="component" value="Unassembled WGS sequence"/>
</dbReference>
<dbReference type="EMBL" id="LGTQ01000005">
    <property type="protein sequence ID" value="KPM50171.1"/>
    <property type="molecule type" value="Genomic_DNA"/>
</dbReference>
<comment type="caution">
    <text evidence="2">The sequence shown here is derived from an EMBL/GenBank/DDBJ whole genome shotgun (WGS) entry which is preliminary data.</text>
</comment>
<protein>
    <submittedName>
        <fullName evidence="2">Lysophospholipase</fullName>
    </submittedName>
</protein>
<dbReference type="SUPFAM" id="SSF52266">
    <property type="entry name" value="SGNH hydrolase"/>
    <property type="match status" value="1"/>
</dbReference>
<dbReference type="STRING" id="1605367.AFM12_05275"/>
<keyword evidence="3" id="KW-1185">Reference proteome</keyword>
<proteinExistence type="predicted"/>
<evidence type="ECO:0000259" key="1">
    <source>
        <dbReference type="Pfam" id="PF13472"/>
    </source>
</evidence>
<organism evidence="2 3">
    <name type="scientific">Jiulongibacter sediminis</name>
    <dbReference type="NCBI Taxonomy" id="1605367"/>
    <lineage>
        <taxon>Bacteria</taxon>
        <taxon>Pseudomonadati</taxon>
        <taxon>Bacteroidota</taxon>
        <taxon>Cytophagia</taxon>
        <taxon>Cytophagales</taxon>
        <taxon>Leadbetterellaceae</taxon>
        <taxon>Jiulongibacter</taxon>
    </lineage>
</organism>
<dbReference type="AlphaFoldDB" id="A0A0P7BS10"/>
<reference evidence="2 3" key="1">
    <citation type="submission" date="2015-07" db="EMBL/GenBank/DDBJ databases">
        <title>The draft genome sequence of Leadbetterella sp. JN14-9.</title>
        <authorList>
            <person name="Liu Y."/>
            <person name="Du J."/>
            <person name="Shao Z."/>
        </authorList>
    </citation>
    <scope>NUCLEOTIDE SEQUENCE [LARGE SCALE GENOMIC DNA]</scope>
    <source>
        <strain evidence="2 3">JN14-9</strain>
    </source>
</reference>
<dbReference type="InterPro" id="IPR013830">
    <property type="entry name" value="SGNH_hydro"/>
</dbReference>
<accession>A0A0P7BS10</accession>
<dbReference type="InterPro" id="IPR036514">
    <property type="entry name" value="SGNH_hydro_sf"/>
</dbReference>
<name>A0A0P7BS10_9BACT</name>